<evidence type="ECO:0000313" key="3">
    <source>
        <dbReference type="Proteomes" id="UP000309488"/>
    </source>
</evidence>
<keyword evidence="3" id="KW-1185">Reference proteome</keyword>
<comment type="caution">
    <text evidence="2">The sequence shown here is derived from an EMBL/GenBank/DDBJ whole genome shotgun (WGS) entry which is preliminary data.</text>
</comment>
<dbReference type="OrthoDB" id="796197at2"/>
<evidence type="ECO:0000313" key="2">
    <source>
        <dbReference type="EMBL" id="TKC12583.1"/>
    </source>
</evidence>
<evidence type="ECO:0008006" key="4">
    <source>
        <dbReference type="Google" id="ProtNLM"/>
    </source>
</evidence>
<keyword evidence="1" id="KW-0812">Transmembrane</keyword>
<dbReference type="RefSeq" id="WP_136838707.1">
    <property type="nucleotide sequence ID" value="NZ_SWBR01000001.1"/>
</dbReference>
<evidence type="ECO:0000256" key="1">
    <source>
        <dbReference type="SAM" id="Phobius"/>
    </source>
</evidence>
<feature type="transmembrane region" description="Helical" evidence="1">
    <location>
        <begin position="85"/>
        <end position="106"/>
    </location>
</feature>
<proteinExistence type="predicted"/>
<dbReference type="EMBL" id="SWBR01000001">
    <property type="protein sequence ID" value="TKC12583.1"/>
    <property type="molecule type" value="Genomic_DNA"/>
</dbReference>
<keyword evidence="1" id="KW-0472">Membrane</keyword>
<reference evidence="2 3" key="1">
    <citation type="submission" date="2019-04" db="EMBL/GenBank/DDBJ databases">
        <title>Pedobacter sp. RP-3-22 sp. nov., isolated from Arctic soil.</title>
        <authorList>
            <person name="Dahal R.H."/>
            <person name="Kim D.-U."/>
        </authorList>
    </citation>
    <scope>NUCLEOTIDE SEQUENCE [LARGE SCALE GENOMIC DNA]</scope>
    <source>
        <strain evidence="2 3">RP-3-22</strain>
    </source>
</reference>
<name>A0A4U1CUW1_9SPHI</name>
<organism evidence="2 3">
    <name type="scientific">Pedobacter polaris</name>
    <dbReference type="NCBI Taxonomy" id="2571273"/>
    <lineage>
        <taxon>Bacteria</taxon>
        <taxon>Pseudomonadati</taxon>
        <taxon>Bacteroidota</taxon>
        <taxon>Sphingobacteriia</taxon>
        <taxon>Sphingobacteriales</taxon>
        <taxon>Sphingobacteriaceae</taxon>
        <taxon>Pedobacter</taxon>
    </lineage>
</organism>
<dbReference type="AlphaFoldDB" id="A0A4U1CUW1"/>
<feature type="transmembrane region" description="Helical" evidence="1">
    <location>
        <begin position="128"/>
        <end position="149"/>
    </location>
</feature>
<gene>
    <name evidence="2" type="ORF">FA048_02910</name>
</gene>
<keyword evidence="1" id="KW-1133">Transmembrane helix</keyword>
<dbReference type="Proteomes" id="UP000309488">
    <property type="component" value="Unassembled WGS sequence"/>
</dbReference>
<accession>A0A4U1CUW1</accession>
<protein>
    <recommendedName>
        <fullName evidence="4">Zf-HC2 domain-containing protein</fullName>
    </recommendedName>
</protein>
<sequence length="165" mass="19011">MNTIEEQLWNYIDGNCTTEEKAEIEARLAVNLQYHTVYQELLAVHNELNKLDFEEPSMSFTRNVMDKVSVELKPVALKTKVDNRIIYSITAFFVLSIAGIFGYVIANSDTTFNLPLPKMNLQFDESKIINPTSIKIFLMIDVVLILLYLDSFLRKRKDLTQKKGV</sequence>